<organism evidence="2 3">
    <name type="scientific">Ovis ammon polii</name>
    <dbReference type="NCBI Taxonomy" id="230172"/>
    <lineage>
        <taxon>Eukaryota</taxon>
        <taxon>Metazoa</taxon>
        <taxon>Chordata</taxon>
        <taxon>Craniata</taxon>
        <taxon>Vertebrata</taxon>
        <taxon>Euteleostomi</taxon>
        <taxon>Mammalia</taxon>
        <taxon>Eutheria</taxon>
        <taxon>Laurasiatheria</taxon>
        <taxon>Artiodactyla</taxon>
        <taxon>Ruminantia</taxon>
        <taxon>Pecora</taxon>
        <taxon>Bovidae</taxon>
        <taxon>Caprinae</taxon>
        <taxon>Ovis</taxon>
    </lineage>
</organism>
<evidence type="ECO:0000256" key="1">
    <source>
        <dbReference type="SAM" id="MobiDB-lite"/>
    </source>
</evidence>
<accession>A0AAD4UPA6</accession>
<proteinExistence type="predicted"/>
<name>A0AAD4UPA6_OVIAM</name>
<feature type="region of interest" description="Disordered" evidence="1">
    <location>
        <begin position="74"/>
        <end position="100"/>
    </location>
</feature>
<feature type="region of interest" description="Disordered" evidence="1">
    <location>
        <begin position="115"/>
        <end position="155"/>
    </location>
</feature>
<dbReference type="AlphaFoldDB" id="A0AAD4UPA6"/>
<dbReference type="EMBL" id="JAKZEL010000001">
    <property type="protein sequence ID" value="KAI4549861.1"/>
    <property type="molecule type" value="Genomic_DNA"/>
</dbReference>
<dbReference type="Proteomes" id="UP001214576">
    <property type="component" value="Unassembled WGS sequence"/>
</dbReference>
<evidence type="ECO:0000313" key="2">
    <source>
        <dbReference type="EMBL" id="KAI4549861.1"/>
    </source>
</evidence>
<keyword evidence="3" id="KW-1185">Reference proteome</keyword>
<gene>
    <name evidence="2" type="ORF">MG293_002191</name>
</gene>
<sequence>MMARQPGSPEATLGSSGGRSSKVVAQTVERLFALQETWAQSLGQEDSLEEKMVTQFNTVAWKIPWMEEPAYQRLATSLNKTQQQSDKSGSTDPKEQVNLNERSWNLWGPCVLVLSPASQPRRSRKTRETETRADQGQPGYKTRTLATACSGGPGP</sequence>
<feature type="region of interest" description="Disordered" evidence="1">
    <location>
        <begin position="1"/>
        <end position="20"/>
    </location>
</feature>
<reference evidence="2" key="1">
    <citation type="submission" date="2022-03" db="EMBL/GenBank/DDBJ databases">
        <title>Genomic analyses of argali, domestic sheep and their hybrids provide insights into chromosomal evolution, heterosis and genetic basis of agronomic traits.</title>
        <authorList>
            <person name="Li M."/>
        </authorList>
    </citation>
    <scope>NUCLEOTIDE SEQUENCE</scope>
    <source>
        <strain evidence="2">CAU-MHL-2022a</strain>
        <tissue evidence="2">Skin</tissue>
    </source>
</reference>
<protein>
    <submittedName>
        <fullName evidence="2">Uncharacterized protein</fullName>
    </submittedName>
</protein>
<evidence type="ECO:0000313" key="3">
    <source>
        <dbReference type="Proteomes" id="UP001214576"/>
    </source>
</evidence>
<comment type="caution">
    <text evidence="2">The sequence shown here is derived from an EMBL/GenBank/DDBJ whole genome shotgun (WGS) entry which is preliminary data.</text>
</comment>